<dbReference type="InterPro" id="IPR029206">
    <property type="entry name" value="DUF4532"/>
</dbReference>
<reference evidence="2" key="1">
    <citation type="submission" date="2020-04" db="EMBL/GenBank/DDBJ databases">
        <authorList>
            <person name="Neveu A P."/>
        </authorList>
    </citation>
    <scope>NUCLEOTIDE SEQUENCE</scope>
    <source>
        <tissue evidence="2">Whole embryo</tissue>
    </source>
</reference>
<protein>
    <submittedName>
        <fullName evidence="2">Uncharacterized protein ENSP00000372125 homolog</fullName>
    </submittedName>
</protein>
<dbReference type="PANTHER" id="PTHR35156">
    <property type="entry name" value="TESTIS-EXPRESSED PROTEIN 52"/>
    <property type="match status" value="1"/>
</dbReference>
<feature type="region of interest" description="Disordered" evidence="1">
    <location>
        <begin position="206"/>
        <end position="238"/>
    </location>
</feature>
<gene>
    <name evidence="2" type="primary">Tex52</name>
</gene>
<feature type="compositionally biased region" description="Basic and acidic residues" evidence="1">
    <location>
        <begin position="8"/>
        <end position="26"/>
    </location>
</feature>
<proteinExistence type="evidence at transcript level"/>
<accession>A0A6F9DV71</accession>
<feature type="region of interest" description="Disordered" evidence="1">
    <location>
        <begin position="1"/>
        <end position="47"/>
    </location>
</feature>
<dbReference type="AlphaFoldDB" id="A0A6F9DV71"/>
<evidence type="ECO:0000256" key="1">
    <source>
        <dbReference type="SAM" id="MobiDB-lite"/>
    </source>
</evidence>
<organism evidence="2">
    <name type="scientific">Phallusia mammillata</name>
    <dbReference type="NCBI Taxonomy" id="59560"/>
    <lineage>
        <taxon>Eukaryota</taxon>
        <taxon>Metazoa</taxon>
        <taxon>Chordata</taxon>
        <taxon>Tunicata</taxon>
        <taxon>Ascidiacea</taxon>
        <taxon>Phlebobranchia</taxon>
        <taxon>Ascidiidae</taxon>
        <taxon>Phallusia</taxon>
    </lineage>
</organism>
<sequence>MSPPSTSPEHRSPMVEREELYPHNDPHLTAFSPRPETRLATAKSPTTDTKICLNHKLRTFRNESTIIYPLESYQTWVDAGNLEPLYPANPDPCYNANVWRNFSSREGSHYSPGSRGTSATLASMYPLNIPPPSRMGNFTYARFIKYGDIFRDPLRKQKKITWSEKELEEMRRMKMMSDARVPPTDDKGRILPPLAFRRLKAQGRIRHQPMSLDNRYENPPQRMDASRDQHSDTASLASRNTSLRHKGLLWKFSYKMNNPEYDRVVEAQKEKERWRKENTRIRGIRKQALQQELLASY</sequence>
<dbReference type="EMBL" id="LR791051">
    <property type="protein sequence ID" value="CAB3266913.1"/>
    <property type="molecule type" value="mRNA"/>
</dbReference>
<evidence type="ECO:0000313" key="2">
    <source>
        <dbReference type="EMBL" id="CAB3266913.1"/>
    </source>
</evidence>
<dbReference type="PANTHER" id="PTHR35156:SF1">
    <property type="entry name" value="TESTIS-EXPRESSED PROTEIN 52"/>
    <property type="match status" value="1"/>
</dbReference>
<dbReference type="Pfam" id="PF15046">
    <property type="entry name" value="DUF4532"/>
    <property type="match status" value="1"/>
</dbReference>
<name>A0A6F9DV71_9ASCI</name>